<dbReference type="CDD" id="cd06223">
    <property type="entry name" value="PRTases_typeI"/>
    <property type="match status" value="1"/>
</dbReference>
<name>A0A2W2CCP0_9ACTN</name>
<dbReference type="Proteomes" id="UP000248627">
    <property type="component" value="Unassembled WGS sequence"/>
</dbReference>
<protein>
    <submittedName>
        <fullName evidence="2">Phosphoribosyltransferase</fullName>
    </submittedName>
</protein>
<dbReference type="PANTHER" id="PTHR47505">
    <property type="entry name" value="DNA UTILIZATION PROTEIN YHGH"/>
    <property type="match status" value="1"/>
</dbReference>
<dbReference type="OrthoDB" id="5244859at2"/>
<dbReference type="EMBL" id="POTX01000188">
    <property type="protein sequence ID" value="PZF90634.1"/>
    <property type="molecule type" value="Genomic_DNA"/>
</dbReference>
<evidence type="ECO:0000313" key="3">
    <source>
        <dbReference type="Proteomes" id="UP000248627"/>
    </source>
</evidence>
<dbReference type="InterPro" id="IPR000836">
    <property type="entry name" value="PRTase_dom"/>
</dbReference>
<gene>
    <name evidence="2" type="ORF">C1I93_22515</name>
</gene>
<dbReference type="Gene3D" id="3.40.50.2020">
    <property type="match status" value="1"/>
</dbReference>
<comment type="caution">
    <text evidence="2">The sequence shown here is derived from an EMBL/GenBank/DDBJ whole genome shotgun (WGS) entry which is preliminary data.</text>
</comment>
<dbReference type="PANTHER" id="PTHR47505:SF1">
    <property type="entry name" value="DNA UTILIZATION PROTEIN YHGH"/>
    <property type="match status" value="1"/>
</dbReference>
<evidence type="ECO:0000313" key="2">
    <source>
        <dbReference type="EMBL" id="PZF90634.1"/>
    </source>
</evidence>
<dbReference type="InterPro" id="IPR029057">
    <property type="entry name" value="PRTase-like"/>
</dbReference>
<comment type="similarity">
    <text evidence="1">Belongs to the ComF/GntX family.</text>
</comment>
<dbReference type="InterPro" id="IPR051910">
    <property type="entry name" value="ComF/GntX_DNA_util-trans"/>
</dbReference>
<reference evidence="2 3" key="1">
    <citation type="submission" date="2018-01" db="EMBL/GenBank/DDBJ databases">
        <title>Draft genome sequence of Jishengella endophytica.</title>
        <authorList>
            <person name="Sahin N."/>
            <person name="Ay H."/>
            <person name="Saygin H."/>
        </authorList>
    </citation>
    <scope>NUCLEOTIDE SEQUENCE [LARGE SCALE GENOMIC DNA]</scope>
    <source>
        <strain evidence="2 3">DSM 45430</strain>
    </source>
</reference>
<proteinExistence type="inferred from homology"/>
<dbReference type="GO" id="GO:0016757">
    <property type="term" value="F:glycosyltransferase activity"/>
    <property type="evidence" value="ECO:0007669"/>
    <property type="project" value="UniProtKB-KW"/>
</dbReference>
<dbReference type="SUPFAM" id="SSF53271">
    <property type="entry name" value="PRTase-like"/>
    <property type="match status" value="1"/>
</dbReference>
<dbReference type="AlphaFoldDB" id="A0A2W2CCP0"/>
<organism evidence="2 3">
    <name type="scientific">Micromonospora endophytica</name>
    <dbReference type="NCBI Taxonomy" id="515350"/>
    <lineage>
        <taxon>Bacteria</taxon>
        <taxon>Bacillati</taxon>
        <taxon>Actinomycetota</taxon>
        <taxon>Actinomycetes</taxon>
        <taxon>Micromonosporales</taxon>
        <taxon>Micromonosporaceae</taxon>
        <taxon>Micromonospora</taxon>
    </lineage>
</organism>
<keyword evidence="2" id="KW-0328">Glycosyltransferase</keyword>
<accession>A0A2W2CCP0</accession>
<evidence type="ECO:0000256" key="1">
    <source>
        <dbReference type="ARBA" id="ARBA00008007"/>
    </source>
</evidence>
<sequence length="241" mass="25160">MRGGIWADLTDLVLPADCAGCRARRPGLRHGMCPECVQTLRALRPGPVRPVPAPAGLPPCHALGVYGGPLREALLAYKEHGRHALARPLGELLAEVVAAAVDAAHDRTDRRGARPVLLVPVPDTPAAARARYGDHLNRMARHCARRLRAAGWPVRVHRPVRAAPRPDSVTLDSAGRAAAAGSAFRIRPGSGPAPPGATVVLLDDIVTTGATLAAISAVLTAQGLAPSAAAVLAATQKRHRR</sequence>
<keyword evidence="3" id="KW-1185">Reference proteome</keyword>
<keyword evidence="2" id="KW-0808">Transferase</keyword>
<dbReference type="RefSeq" id="WP_111245294.1">
    <property type="nucleotide sequence ID" value="NZ_POTX01000188.1"/>
</dbReference>